<keyword evidence="2" id="KW-1185">Reference proteome</keyword>
<evidence type="ECO:0000313" key="1">
    <source>
        <dbReference type="EMBL" id="BAU52500.1"/>
    </source>
</evidence>
<evidence type="ECO:0000313" key="2">
    <source>
        <dbReference type="Proteomes" id="UP000218263"/>
    </source>
</evidence>
<protein>
    <submittedName>
        <fullName evidence="1">Uncharacterized protein</fullName>
    </submittedName>
</protein>
<dbReference type="KEGG" id="mgot:MgSA37_00661"/>
<sequence>MKTTATKPTVSLKSVEKELKAILEQDVRKLNAPQYINHKYAAFLQLIAA</sequence>
<dbReference type="Proteomes" id="UP000218263">
    <property type="component" value="Chromosome"/>
</dbReference>
<dbReference type="RefSeq" id="WP_157750403.1">
    <property type="nucleotide sequence ID" value="NZ_AP017313.1"/>
</dbReference>
<dbReference type="AlphaFoldDB" id="A0A120MY43"/>
<organism evidence="1 2">
    <name type="scientific">Mucilaginibacter gotjawali</name>
    <dbReference type="NCBI Taxonomy" id="1550579"/>
    <lineage>
        <taxon>Bacteria</taxon>
        <taxon>Pseudomonadati</taxon>
        <taxon>Bacteroidota</taxon>
        <taxon>Sphingobacteriia</taxon>
        <taxon>Sphingobacteriales</taxon>
        <taxon>Sphingobacteriaceae</taxon>
        <taxon>Mucilaginibacter</taxon>
    </lineage>
</organism>
<name>A0A120MY43_9SPHI</name>
<dbReference type="EMBL" id="AP017313">
    <property type="protein sequence ID" value="BAU52500.1"/>
    <property type="molecule type" value="Genomic_DNA"/>
</dbReference>
<reference evidence="1 2" key="1">
    <citation type="submission" date="2015-12" db="EMBL/GenBank/DDBJ databases">
        <title>Genome sequence of Mucilaginibacter gotjawali.</title>
        <authorList>
            <person name="Lee J.S."/>
            <person name="Lee K.C."/>
            <person name="Kim K.K."/>
            <person name="Lee B.W."/>
        </authorList>
    </citation>
    <scope>NUCLEOTIDE SEQUENCE [LARGE SCALE GENOMIC DNA]</scope>
    <source>
        <strain evidence="1 2">SA3-7</strain>
    </source>
</reference>
<gene>
    <name evidence="1" type="ORF">MgSA37_00661</name>
</gene>
<accession>A0A120MY43</accession>
<proteinExistence type="predicted"/>